<reference evidence="2" key="1">
    <citation type="journal article" date="2015" name="Nature">
        <title>Complex archaea that bridge the gap between prokaryotes and eukaryotes.</title>
        <authorList>
            <person name="Spang A."/>
            <person name="Saw J.H."/>
            <person name="Jorgensen S.L."/>
            <person name="Zaremba-Niedzwiedzka K."/>
            <person name="Martijn J."/>
            <person name="Lind A.E."/>
            <person name="van Eijk R."/>
            <person name="Schleper C."/>
            <person name="Guy L."/>
            <person name="Ettema T.J."/>
        </authorList>
    </citation>
    <scope>NUCLEOTIDE SEQUENCE</scope>
</reference>
<dbReference type="PANTHER" id="PTHR47099">
    <property type="entry name" value="METHYLCOBAMIDE:COM METHYLTRANSFERASE MTBA"/>
    <property type="match status" value="1"/>
</dbReference>
<dbReference type="Pfam" id="PF01208">
    <property type="entry name" value="URO-D"/>
    <property type="match status" value="1"/>
</dbReference>
<dbReference type="GO" id="GO:0006779">
    <property type="term" value="P:porphyrin-containing compound biosynthetic process"/>
    <property type="evidence" value="ECO:0007669"/>
    <property type="project" value="InterPro"/>
</dbReference>
<protein>
    <recommendedName>
        <fullName evidence="1">Uroporphyrinogen decarboxylase (URO-D) domain-containing protein</fullName>
    </recommendedName>
</protein>
<evidence type="ECO:0000313" key="2">
    <source>
        <dbReference type="EMBL" id="KKN00243.1"/>
    </source>
</evidence>
<dbReference type="Gene3D" id="3.20.20.210">
    <property type="match status" value="1"/>
</dbReference>
<comment type="caution">
    <text evidence="2">The sequence shown here is derived from an EMBL/GenBank/DDBJ whole genome shotgun (WGS) entry which is preliminary data.</text>
</comment>
<dbReference type="InterPro" id="IPR038071">
    <property type="entry name" value="UROD/MetE-like_sf"/>
</dbReference>
<dbReference type="EMBL" id="LAZR01005398">
    <property type="protein sequence ID" value="KKN00243.1"/>
    <property type="molecule type" value="Genomic_DNA"/>
</dbReference>
<proteinExistence type="predicted"/>
<dbReference type="GO" id="GO:0004853">
    <property type="term" value="F:uroporphyrinogen decarboxylase activity"/>
    <property type="evidence" value="ECO:0007669"/>
    <property type="project" value="InterPro"/>
</dbReference>
<dbReference type="SUPFAM" id="SSF51726">
    <property type="entry name" value="UROD/MetE-like"/>
    <property type="match status" value="1"/>
</dbReference>
<accession>A0A0F9Q4B0</accession>
<feature type="domain" description="Uroporphyrinogen decarboxylase (URO-D)" evidence="1">
    <location>
        <begin position="187"/>
        <end position="374"/>
    </location>
</feature>
<gene>
    <name evidence="2" type="ORF">LCGC14_1139710</name>
</gene>
<dbReference type="InterPro" id="IPR000257">
    <property type="entry name" value="Uroporphyrinogen_deCOase"/>
</dbReference>
<dbReference type="PANTHER" id="PTHR47099:SF1">
    <property type="entry name" value="METHYLCOBAMIDE:COM METHYLTRANSFERASE MTBA"/>
    <property type="match status" value="1"/>
</dbReference>
<dbReference type="InterPro" id="IPR052024">
    <property type="entry name" value="Methanogen_methyltrans"/>
</dbReference>
<sequence length="380" mass="43504">MKEEYMTPQERTTAAINLEEPDRVPIAPIIGMDLPATYYGLNIAELHREPIKAIEAMVKFFDEFGGWDGYTTLPLVKIGYILGGLKFKAPGQELPDAPGYYGQFDEGEWMKVEDYKTIADIGWAKFVANEYIYRISDWTPEDVEEYRKKYFQFALKGGEEYTIKRKMGMRTGANRVHPFFLLSLNRSLLKFTQDLYYRPEIVEGALDTMTDGLIKSTIAQCKGNGGNVVFIPEERAEGAIYPLKIFERFWWPYTKRIVEGLYEEGIISWLHLDQCWDLNIPYFKELPRASCIIDLDGLTDIFRAKEILKDHLCIMSDVSASLFSIGTTEQVETYVKKLIDKLGVDGGHILSSGCEVPPTCKPENFKTFLKTGKTYQLSKK</sequence>
<organism evidence="2">
    <name type="scientific">marine sediment metagenome</name>
    <dbReference type="NCBI Taxonomy" id="412755"/>
    <lineage>
        <taxon>unclassified sequences</taxon>
        <taxon>metagenomes</taxon>
        <taxon>ecological metagenomes</taxon>
    </lineage>
</organism>
<name>A0A0F9Q4B0_9ZZZZ</name>
<evidence type="ECO:0000259" key="1">
    <source>
        <dbReference type="Pfam" id="PF01208"/>
    </source>
</evidence>
<dbReference type="AlphaFoldDB" id="A0A0F9Q4B0"/>